<dbReference type="InterPro" id="IPR009057">
    <property type="entry name" value="Homeodomain-like_sf"/>
</dbReference>
<keyword evidence="3" id="KW-0804">Transcription</keyword>
<accession>A0ABP7T810</accession>
<evidence type="ECO:0000313" key="6">
    <source>
        <dbReference type="EMBL" id="GAA4022397.1"/>
    </source>
</evidence>
<dbReference type="Pfam" id="PF00440">
    <property type="entry name" value="TetR_N"/>
    <property type="match status" value="1"/>
</dbReference>
<comment type="caution">
    <text evidence="6">The sequence shown here is derived from an EMBL/GenBank/DDBJ whole genome shotgun (WGS) entry which is preliminary data.</text>
</comment>
<feature type="domain" description="HTH tetR-type" evidence="5">
    <location>
        <begin position="20"/>
        <end position="80"/>
    </location>
</feature>
<reference evidence="7" key="1">
    <citation type="journal article" date="2019" name="Int. J. Syst. Evol. Microbiol.">
        <title>The Global Catalogue of Microorganisms (GCM) 10K type strain sequencing project: providing services to taxonomists for standard genome sequencing and annotation.</title>
        <authorList>
            <consortium name="The Broad Institute Genomics Platform"/>
            <consortium name="The Broad Institute Genome Sequencing Center for Infectious Disease"/>
            <person name="Wu L."/>
            <person name="Ma J."/>
        </authorList>
    </citation>
    <scope>NUCLEOTIDE SEQUENCE [LARGE SCALE GENOMIC DNA]</scope>
    <source>
        <strain evidence="7">JCM 17342</strain>
    </source>
</reference>
<keyword evidence="2 4" id="KW-0238">DNA-binding</keyword>
<dbReference type="InterPro" id="IPR023772">
    <property type="entry name" value="DNA-bd_HTH_TetR-type_CS"/>
</dbReference>
<evidence type="ECO:0000256" key="1">
    <source>
        <dbReference type="ARBA" id="ARBA00023015"/>
    </source>
</evidence>
<dbReference type="PROSITE" id="PS50977">
    <property type="entry name" value="HTH_TETR_2"/>
    <property type="match status" value="1"/>
</dbReference>
<name>A0ABP7T810_9PSEU</name>
<feature type="DNA-binding region" description="H-T-H motif" evidence="4">
    <location>
        <begin position="43"/>
        <end position="62"/>
    </location>
</feature>
<dbReference type="PANTHER" id="PTHR30055:SF238">
    <property type="entry name" value="MYCOFACTOCIN BIOSYNTHESIS TRANSCRIPTIONAL REGULATOR MFTR-RELATED"/>
    <property type="match status" value="1"/>
</dbReference>
<evidence type="ECO:0000256" key="2">
    <source>
        <dbReference type="ARBA" id="ARBA00023125"/>
    </source>
</evidence>
<dbReference type="InterPro" id="IPR001647">
    <property type="entry name" value="HTH_TetR"/>
</dbReference>
<keyword evidence="1" id="KW-0805">Transcription regulation</keyword>
<evidence type="ECO:0000256" key="4">
    <source>
        <dbReference type="PROSITE-ProRule" id="PRU00335"/>
    </source>
</evidence>
<proteinExistence type="predicted"/>
<dbReference type="EMBL" id="BAABAL010000018">
    <property type="protein sequence ID" value="GAA4022397.1"/>
    <property type="molecule type" value="Genomic_DNA"/>
</dbReference>
<organism evidence="6 7">
    <name type="scientific">Allokutzneria multivorans</name>
    <dbReference type="NCBI Taxonomy" id="1142134"/>
    <lineage>
        <taxon>Bacteria</taxon>
        <taxon>Bacillati</taxon>
        <taxon>Actinomycetota</taxon>
        <taxon>Actinomycetes</taxon>
        <taxon>Pseudonocardiales</taxon>
        <taxon>Pseudonocardiaceae</taxon>
        <taxon>Allokutzneria</taxon>
    </lineage>
</organism>
<evidence type="ECO:0000259" key="5">
    <source>
        <dbReference type="PROSITE" id="PS50977"/>
    </source>
</evidence>
<sequence length="218" mass="23583">MPSTDHVPAQALGLRARKKLETHRALTMAALRLVGERGLENVTAEDISAEAGVSPRTFFNYFATKEDAVLIAYPESEQRAEQSARRLLEAPPELGPMEAVLVMITEDVALIDENREEWLARFAIVDEHPALAARIVTGQLSGERLMIETIARRVGMDADADLYPALLHGVIGAAMKAAIKLWAHEGGRRPVAELIRASFDALAAGLPVPAATTTRGNS</sequence>
<gene>
    <name evidence="6" type="ORF">GCM10022247_53280</name>
</gene>
<dbReference type="Pfam" id="PF17754">
    <property type="entry name" value="TetR_C_14"/>
    <property type="match status" value="1"/>
</dbReference>
<dbReference type="InterPro" id="IPR050109">
    <property type="entry name" value="HTH-type_TetR-like_transc_reg"/>
</dbReference>
<dbReference type="RefSeq" id="WP_344880143.1">
    <property type="nucleotide sequence ID" value="NZ_BAABAL010000018.1"/>
</dbReference>
<dbReference type="InterPro" id="IPR041347">
    <property type="entry name" value="MftR_C"/>
</dbReference>
<dbReference type="SUPFAM" id="SSF46689">
    <property type="entry name" value="Homeodomain-like"/>
    <property type="match status" value="1"/>
</dbReference>
<dbReference type="Gene3D" id="1.10.10.60">
    <property type="entry name" value="Homeodomain-like"/>
    <property type="match status" value="1"/>
</dbReference>
<dbReference type="Gene3D" id="1.10.357.10">
    <property type="entry name" value="Tetracycline Repressor, domain 2"/>
    <property type="match status" value="1"/>
</dbReference>
<dbReference type="Proteomes" id="UP001501747">
    <property type="component" value="Unassembled WGS sequence"/>
</dbReference>
<evidence type="ECO:0000313" key="7">
    <source>
        <dbReference type="Proteomes" id="UP001501747"/>
    </source>
</evidence>
<dbReference type="PROSITE" id="PS01081">
    <property type="entry name" value="HTH_TETR_1"/>
    <property type="match status" value="1"/>
</dbReference>
<keyword evidence="7" id="KW-1185">Reference proteome</keyword>
<evidence type="ECO:0000256" key="3">
    <source>
        <dbReference type="ARBA" id="ARBA00023163"/>
    </source>
</evidence>
<protein>
    <submittedName>
        <fullName evidence="6">TetR/AcrR family transcriptional regulator</fullName>
    </submittedName>
</protein>
<dbReference type="PRINTS" id="PR00455">
    <property type="entry name" value="HTHTETR"/>
</dbReference>
<dbReference type="PANTHER" id="PTHR30055">
    <property type="entry name" value="HTH-TYPE TRANSCRIPTIONAL REGULATOR RUTR"/>
    <property type="match status" value="1"/>
</dbReference>